<dbReference type="PANTHER" id="PTHR30146:SF138">
    <property type="entry name" value="TRANSCRIPTIONAL REGULATORY PROTEIN"/>
    <property type="match status" value="1"/>
</dbReference>
<gene>
    <name evidence="5" type="ORF">GCM10011402_31670</name>
</gene>
<evidence type="ECO:0000256" key="3">
    <source>
        <dbReference type="ARBA" id="ARBA00023163"/>
    </source>
</evidence>
<reference evidence="6" key="1">
    <citation type="journal article" date="2019" name="Int. J. Syst. Evol. Microbiol.">
        <title>The Global Catalogue of Microorganisms (GCM) 10K type strain sequencing project: providing services to taxonomists for standard genome sequencing and annotation.</title>
        <authorList>
            <consortium name="The Broad Institute Genomics Platform"/>
            <consortium name="The Broad Institute Genome Sequencing Center for Infectious Disease"/>
            <person name="Wu L."/>
            <person name="Ma J."/>
        </authorList>
    </citation>
    <scope>NUCLEOTIDE SEQUENCE [LARGE SCALE GENOMIC DNA]</scope>
    <source>
        <strain evidence="6">CGMCC 1.15419</strain>
    </source>
</reference>
<keyword evidence="2" id="KW-0238">DNA-binding</keyword>
<keyword evidence="3" id="KW-0804">Transcription</keyword>
<evidence type="ECO:0000259" key="4">
    <source>
        <dbReference type="PROSITE" id="PS50932"/>
    </source>
</evidence>
<dbReference type="Gene3D" id="3.40.50.2300">
    <property type="match status" value="2"/>
</dbReference>
<dbReference type="InterPro" id="IPR000843">
    <property type="entry name" value="HTH_LacI"/>
</dbReference>
<proteinExistence type="predicted"/>
<keyword evidence="1" id="KW-0805">Transcription regulation</keyword>
<comment type="caution">
    <text evidence="5">The sequence shown here is derived from an EMBL/GenBank/DDBJ whole genome shotgun (WGS) entry which is preliminary data.</text>
</comment>
<dbReference type="InterPro" id="IPR046335">
    <property type="entry name" value="LacI/GalR-like_sensor"/>
</dbReference>
<dbReference type="CDD" id="cd06267">
    <property type="entry name" value="PBP1_LacI_sugar_binding-like"/>
    <property type="match status" value="1"/>
</dbReference>
<organism evidence="5 6">
    <name type="scientific">Paracoccus acridae</name>
    <dbReference type="NCBI Taxonomy" id="1795310"/>
    <lineage>
        <taxon>Bacteria</taxon>
        <taxon>Pseudomonadati</taxon>
        <taxon>Pseudomonadota</taxon>
        <taxon>Alphaproteobacteria</taxon>
        <taxon>Rhodobacterales</taxon>
        <taxon>Paracoccaceae</taxon>
        <taxon>Paracoccus</taxon>
    </lineage>
</organism>
<keyword evidence="6" id="KW-1185">Reference proteome</keyword>
<feature type="domain" description="HTH lacI-type" evidence="4">
    <location>
        <begin position="7"/>
        <end position="61"/>
    </location>
</feature>
<dbReference type="SUPFAM" id="SSF47413">
    <property type="entry name" value="lambda repressor-like DNA-binding domains"/>
    <property type="match status" value="1"/>
</dbReference>
<dbReference type="Pfam" id="PF00356">
    <property type="entry name" value="LacI"/>
    <property type="match status" value="1"/>
</dbReference>
<dbReference type="PROSITE" id="PS50932">
    <property type="entry name" value="HTH_LACI_2"/>
    <property type="match status" value="1"/>
</dbReference>
<dbReference type="Gene3D" id="1.10.260.40">
    <property type="entry name" value="lambda repressor-like DNA-binding domains"/>
    <property type="match status" value="1"/>
</dbReference>
<dbReference type="SMART" id="SM00354">
    <property type="entry name" value="HTH_LACI"/>
    <property type="match status" value="1"/>
</dbReference>
<evidence type="ECO:0000313" key="6">
    <source>
        <dbReference type="Proteomes" id="UP000640509"/>
    </source>
</evidence>
<protein>
    <submittedName>
        <fullName evidence="5">LacI family transcriptional regulator</fullName>
    </submittedName>
</protein>
<sequence>MEFMAAITIRDVAAEAGVSIATVSNAFSGRKAVSPEVVRRVEEVARALGYQKNIAASQLRTGRVKVVGVLVPSLVDTFFASLVSDLEELAEADGYQVLVATSGDNAEREAAQLDALLGWKPSGLIAVPCTNAIPDTLRREMATLPIVLVDRIGEEDLPVDTVVVDNHAAGHEAAQHALEMGHREILIAASVAGLRPIAERIRGITEACLSATVTPRIVELGTDVEEGAARMAACLARDGHPTAVIAMTNVTTLAALTAFAQVGIDVPAEVSLVGFDDYAWMTARRVPLSAVRQPIADIAQSAWSCLRARIAGSGDQPARLVLDAPLQCRSSVCAPRAVQGAA</sequence>
<dbReference type="PANTHER" id="PTHR30146">
    <property type="entry name" value="LACI-RELATED TRANSCRIPTIONAL REPRESSOR"/>
    <property type="match status" value="1"/>
</dbReference>
<dbReference type="InterPro" id="IPR028082">
    <property type="entry name" value="Peripla_BP_I"/>
</dbReference>
<dbReference type="SUPFAM" id="SSF53822">
    <property type="entry name" value="Periplasmic binding protein-like I"/>
    <property type="match status" value="1"/>
</dbReference>
<dbReference type="CDD" id="cd01392">
    <property type="entry name" value="HTH_LacI"/>
    <property type="match status" value="1"/>
</dbReference>
<name>A0ABQ1VKU1_9RHOB</name>
<evidence type="ECO:0000256" key="1">
    <source>
        <dbReference type="ARBA" id="ARBA00023015"/>
    </source>
</evidence>
<dbReference type="Pfam" id="PF13377">
    <property type="entry name" value="Peripla_BP_3"/>
    <property type="match status" value="1"/>
</dbReference>
<dbReference type="Proteomes" id="UP000640509">
    <property type="component" value="Unassembled WGS sequence"/>
</dbReference>
<dbReference type="EMBL" id="BMIV01000014">
    <property type="protein sequence ID" value="GGF76554.1"/>
    <property type="molecule type" value="Genomic_DNA"/>
</dbReference>
<dbReference type="InterPro" id="IPR010982">
    <property type="entry name" value="Lambda_DNA-bd_dom_sf"/>
</dbReference>
<accession>A0ABQ1VKU1</accession>
<evidence type="ECO:0000313" key="5">
    <source>
        <dbReference type="EMBL" id="GGF76554.1"/>
    </source>
</evidence>
<evidence type="ECO:0000256" key="2">
    <source>
        <dbReference type="ARBA" id="ARBA00023125"/>
    </source>
</evidence>
<dbReference type="RefSeq" id="WP_103173626.1">
    <property type="nucleotide sequence ID" value="NZ_BMIV01000014.1"/>
</dbReference>